<organism evidence="3 4">
    <name type="scientific">Anaeromyces robustus</name>
    <dbReference type="NCBI Taxonomy" id="1754192"/>
    <lineage>
        <taxon>Eukaryota</taxon>
        <taxon>Fungi</taxon>
        <taxon>Fungi incertae sedis</taxon>
        <taxon>Chytridiomycota</taxon>
        <taxon>Chytridiomycota incertae sedis</taxon>
        <taxon>Neocallimastigomycetes</taxon>
        <taxon>Neocallimastigales</taxon>
        <taxon>Neocallimastigaceae</taxon>
        <taxon>Anaeromyces</taxon>
    </lineage>
</organism>
<sequence>MINKKFIFLIHLLFYCNTIFSITMKKDEVLKINILKYKSEKECPNYSNGYDNNNKHCTFRFFCRNNECSSADEQGYILLPNSNGLLEPLNTNTCFPVFDSKPICYDNKANCTKNEECFTNNCINSVCLVKKDTRTTECIDYYYYRSWLYSYKAKMHCGLSQNELCNNDKECASRLCESNTNNNLKMCSEKIRNDLSNKRKNDILKKIIIIVICVIISSIISCIVNKRKVKKEKEKEEEEEEEWE</sequence>
<keyword evidence="1" id="KW-0812">Transmembrane</keyword>
<feature type="signal peptide" evidence="2">
    <location>
        <begin position="1"/>
        <end position="21"/>
    </location>
</feature>
<reference evidence="3 4" key="1">
    <citation type="submission" date="2016-08" db="EMBL/GenBank/DDBJ databases">
        <title>A Parts List for Fungal Cellulosomes Revealed by Comparative Genomics.</title>
        <authorList>
            <consortium name="DOE Joint Genome Institute"/>
            <person name="Haitjema C.H."/>
            <person name="Gilmore S.P."/>
            <person name="Henske J.K."/>
            <person name="Solomon K.V."/>
            <person name="De Groot R."/>
            <person name="Kuo A."/>
            <person name="Mondo S.J."/>
            <person name="Salamov A.A."/>
            <person name="Labutti K."/>
            <person name="Zhao Z."/>
            <person name="Chiniquy J."/>
            <person name="Barry K."/>
            <person name="Brewer H.M."/>
            <person name="Purvine S.O."/>
            <person name="Wright A.T."/>
            <person name="Boxma B."/>
            <person name="Van Alen T."/>
            <person name="Hackstein J.H."/>
            <person name="Baker S.E."/>
            <person name="Grigoriev I.V."/>
            <person name="O'Malley M.A."/>
        </authorList>
    </citation>
    <scope>NUCLEOTIDE SEQUENCE [LARGE SCALE GENOMIC DNA]</scope>
    <source>
        <strain evidence="3 4">S4</strain>
    </source>
</reference>
<keyword evidence="1" id="KW-1133">Transmembrane helix</keyword>
<keyword evidence="1" id="KW-0472">Membrane</keyword>
<evidence type="ECO:0000256" key="1">
    <source>
        <dbReference type="SAM" id="Phobius"/>
    </source>
</evidence>
<protein>
    <recommendedName>
        <fullName evidence="5">Dickkopf N-terminal cysteine-rich domain-containing protein</fullName>
    </recommendedName>
</protein>
<evidence type="ECO:0000313" key="4">
    <source>
        <dbReference type="Proteomes" id="UP000193944"/>
    </source>
</evidence>
<evidence type="ECO:0008006" key="5">
    <source>
        <dbReference type="Google" id="ProtNLM"/>
    </source>
</evidence>
<gene>
    <name evidence="3" type="ORF">BCR32DRAFT_55615</name>
</gene>
<dbReference type="EMBL" id="MCFG01000230">
    <property type="protein sequence ID" value="ORX77916.1"/>
    <property type="molecule type" value="Genomic_DNA"/>
</dbReference>
<comment type="caution">
    <text evidence="3">The sequence shown here is derived from an EMBL/GenBank/DDBJ whole genome shotgun (WGS) entry which is preliminary data.</text>
</comment>
<dbReference type="Proteomes" id="UP000193944">
    <property type="component" value="Unassembled WGS sequence"/>
</dbReference>
<feature type="chain" id="PRO_5012734043" description="Dickkopf N-terminal cysteine-rich domain-containing protein" evidence="2">
    <location>
        <begin position="22"/>
        <end position="244"/>
    </location>
</feature>
<evidence type="ECO:0000313" key="3">
    <source>
        <dbReference type="EMBL" id="ORX77916.1"/>
    </source>
</evidence>
<keyword evidence="4" id="KW-1185">Reference proteome</keyword>
<dbReference type="OrthoDB" id="2173525at2759"/>
<feature type="transmembrane region" description="Helical" evidence="1">
    <location>
        <begin position="207"/>
        <end position="225"/>
    </location>
</feature>
<keyword evidence="2" id="KW-0732">Signal</keyword>
<accession>A0A1Y1WXI2</accession>
<dbReference type="AlphaFoldDB" id="A0A1Y1WXI2"/>
<name>A0A1Y1WXI2_9FUNG</name>
<proteinExistence type="predicted"/>
<reference evidence="3 4" key="2">
    <citation type="submission" date="2016-08" db="EMBL/GenBank/DDBJ databases">
        <title>Pervasive Adenine N6-methylation of Active Genes in Fungi.</title>
        <authorList>
            <consortium name="DOE Joint Genome Institute"/>
            <person name="Mondo S.J."/>
            <person name="Dannebaum R.O."/>
            <person name="Kuo R.C."/>
            <person name="Labutti K."/>
            <person name="Haridas S."/>
            <person name="Kuo A."/>
            <person name="Salamov A."/>
            <person name="Ahrendt S.R."/>
            <person name="Lipzen A."/>
            <person name="Sullivan W."/>
            <person name="Andreopoulos W.B."/>
            <person name="Clum A."/>
            <person name="Lindquist E."/>
            <person name="Daum C."/>
            <person name="Ramamoorthy G.K."/>
            <person name="Gryganskyi A."/>
            <person name="Culley D."/>
            <person name="Magnuson J.K."/>
            <person name="James T.Y."/>
            <person name="O'Malley M.A."/>
            <person name="Stajich J.E."/>
            <person name="Spatafora J.W."/>
            <person name="Visel A."/>
            <person name="Grigoriev I.V."/>
        </authorList>
    </citation>
    <scope>NUCLEOTIDE SEQUENCE [LARGE SCALE GENOMIC DNA]</scope>
    <source>
        <strain evidence="3 4">S4</strain>
    </source>
</reference>
<evidence type="ECO:0000256" key="2">
    <source>
        <dbReference type="SAM" id="SignalP"/>
    </source>
</evidence>